<evidence type="ECO:0000256" key="5">
    <source>
        <dbReference type="ARBA" id="ARBA00022525"/>
    </source>
</evidence>
<keyword evidence="6 14" id="KW-0272">Extracellular matrix</keyword>
<evidence type="ECO:0000256" key="12">
    <source>
        <dbReference type="ARBA" id="ARBA00023157"/>
    </source>
</evidence>
<dbReference type="GO" id="GO:0032190">
    <property type="term" value="F:acrosin binding"/>
    <property type="evidence" value="ECO:0007669"/>
    <property type="project" value="TreeGrafter"/>
</dbReference>
<evidence type="ECO:0000256" key="4">
    <source>
        <dbReference type="ARBA" id="ARBA00022475"/>
    </source>
</evidence>
<feature type="signal peptide" evidence="14">
    <location>
        <begin position="1"/>
        <end position="21"/>
    </location>
</feature>
<feature type="region of interest" description="Disordered" evidence="15">
    <location>
        <begin position="26"/>
        <end position="54"/>
    </location>
</feature>
<dbReference type="GeneID" id="106520269"/>
<comment type="PTM">
    <text evidence="14">Proteolytically cleaved before the transmembrane segment to yield the secreted ectodomain incorporated in the zona pellucida.</text>
</comment>
<evidence type="ECO:0000256" key="7">
    <source>
        <dbReference type="ARBA" id="ARBA00022685"/>
    </source>
</evidence>
<dbReference type="Pfam" id="PF23344">
    <property type="entry name" value="ZP-N"/>
    <property type="match status" value="1"/>
</dbReference>
<evidence type="ECO:0000256" key="6">
    <source>
        <dbReference type="ARBA" id="ARBA00022530"/>
    </source>
</evidence>
<sequence>MMKLAAVCIVVLALIGSLCEAQLSKRPPYSPPQAPQAPQVPSLPPVQSPQQQQQAFEPPLTWKYPAEPPPETQPVVPFELRYPVPAATVAVMCREDIAHVEVKKDFFGIGQLISPADITLGLCAPTGEDINSQVYIFEAELQECGSVLAMTDIALIYTFVLNYNPKPLGSAPVVRTNPAAVIVECHYPRNFNVSSGPINPTWVPYSQVKMAEEFLYFTLKLMTDDWLYERPSHQYFLGDLIRIEATVKQYFHVPLRVYIDRCVATLTPDVTSVPNYAFIDNHGCFIDARVTGSKSQFMHRTVENKLEFQLEAFRFDGAATGEIYITCNLVATSTSHAIDNEHRACSYLNYAWTEASGSDGACASCETGNFVAFTIPSVVPSAPVGTGTHPAAPILPPYSYPKGSVRKLRSLHETEIPEWEGQVTLGPIPVEVKKQ</sequence>
<protein>
    <recommendedName>
        <fullName evidence="3 14">Zona pellucida sperm-binding protein 3</fullName>
    </recommendedName>
</protein>
<gene>
    <name evidence="18" type="primary">LOC106520269</name>
</gene>
<keyword evidence="5 14" id="KW-0964">Secreted</keyword>
<organism evidence="17 18">
    <name type="scientific">Austrofundulus limnaeus</name>
    <name type="common">Annual killifish</name>
    <dbReference type="NCBI Taxonomy" id="52670"/>
    <lineage>
        <taxon>Eukaryota</taxon>
        <taxon>Metazoa</taxon>
        <taxon>Chordata</taxon>
        <taxon>Craniata</taxon>
        <taxon>Vertebrata</taxon>
        <taxon>Euteleostomi</taxon>
        <taxon>Actinopterygii</taxon>
        <taxon>Neopterygii</taxon>
        <taxon>Teleostei</taxon>
        <taxon>Neoteleostei</taxon>
        <taxon>Acanthomorphata</taxon>
        <taxon>Ovalentaria</taxon>
        <taxon>Atherinomorphae</taxon>
        <taxon>Cyprinodontiformes</taxon>
        <taxon>Rivulidae</taxon>
        <taxon>Austrofundulus</taxon>
    </lineage>
</organism>
<keyword evidence="12 14" id="KW-1015">Disulfide bond</keyword>
<dbReference type="AlphaFoldDB" id="A0A2I4BIX1"/>
<dbReference type="InterPro" id="IPR048290">
    <property type="entry name" value="ZP_chr"/>
</dbReference>
<comment type="similarity">
    <text evidence="2 14">Belongs to the ZP domain family. ZPC subfamily.</text>
</comment>
<keyword evidence="13" id="KW-0325">Glycoprotein</keyword>
<keyword evidence="11" id="KW-0472">Membrane</keyword>
<evidence type="ECO:0000256" key="8">
    <source>
        <dbReference type="ARBA" id="ARBA00022692"/>
    </source>
</evidence>
<dbReference type="SMART" id="SM00241">
    <property type="entry name" value="ZP"/>
    <property type="match status" value="1"/>
</dbReference>
<keyword evidence="17" id="KW-1185">Reference proteome</keyword>
<dbReference type="FunFam" id="2.60.40.4100:FF:000002">
    <property type="entry name" value="Zona pellucida sperm-binding protein 3"/>
    <property type="match status" value="1"/>
</dbReference>
<name>A0A2I4BIX1_AUSLI</name>
<evidence type="ECO:0000259" key="16">
    <source>
        <dbReference type="PROSITE" id="PS51034"/>
    </source>
</evidence>
<comment type="function">
    <text evidence="14">Component of the zona pellucida, an extracellular matrix surrounding oocytes which mediates sperm binding, induction of the acrosome reaction and prevents post-fertilization polyspermy. The zona pellucida is composed of 3 to 4 glycoproteins, ZP1, ZP2, ZP3, and ZP4. ZP3 is essential for sperm binding and zona matrix formation.</text>
</comment>
<dbReference type="InterPro" id="IPR055355">
    <property type="entry name" value="ZP-C"/>
</dbReference>
<dbReference type="PANTHER" id="PTHR11576:SF2">
    <property type="entry name" value="ZONA PELLUCIDA SPERM-BINDING PROTEIN 3"/>
    <property type="match status" value="1"/>
</dbReference>
<accession>A0A2I4BIX1</accession>
<dbReference type="Proteomes" id="UP000192220">
    <property type="component" value="Unplaced"/>
</dbReference>
<evidence type="ECO:0000256" key="3">
    <source>
        <dbReference type="ARBA" id="ARBA00017980"/>
    </source>
</evidence>
<dbReference type="GO" id="GO:0035804">
    <property type="term" value="F:structural constituent of egg coat"/>
    <property type="evidence" value="ECO:0007669"/>
    <property type="project" value="UniProtKB-UniRule"/>
</dbReference>
<dbReference type="Pfam" id="PF00100">
    <property type="entry name" value="Zona_pellucida"/>
    <property type="match status" value="1"/>
</dbReference>
<dbReference type="GO" id="GO:0007339">
    <property type="term" value="P:binding of sperm to zona pellucida"/>
    <property type="evidence" value="ECO:0007669"/>
    <property type="project" value="UniProtKB-UniRule"/>
</dbReference>
<feature type="chain" id="PRO_5025705625" description="Zona pellucida sperm-binding protein 3" evidence="14">
    <location>
        <begin position="22"/>
        <end position="435"/>
    </location>
</feature>
<dbReference type="OrthoDB" id="8880842at2759"/>
<dbReference type="FunFam" id="2.60.40.3210:FF:000001">
    <property type="entry name" value="Zona pellucida sperm-binding protein 3"/>
    <property type="match status" value="1"/>
</dbReference>
<dbReference type="InterPro" id="IPR042235">
    <property type="entry name" value="ZP-C_dom"/>
</dbReference>
<dbReference type="PANTHER" id="PTHR11576">
    <property type="entry name" value="ZONA PELLUCIDA SPERM-BINDING PROTEIN 3"/>
    <property type="match status" value="1"/>
</dbReference>
<evidence type="ECO:0000256" key="2">
    <source>
        <dbReference type="ARBA" id="ARBA00006735"/>
    </source>
</evidence>
<dbReference type="InterPro" id="IPR055356">
    <property type="entry name" value="ZP-N"/>
</dbReference>
<evidence type="ECO:0000256" key="15">
    <source>
        <dbReference type="SAM" id="MobiDB-lite"/>
    </source>
</evidence>
<dbReference type="GO" id="GO:0035805">
    <property type="term" value="C:egg coat"/>
    <property type="evidence" value="ECO:0007669"/>
    <property type="project" value="UniProtKB-SubCell"/>
</dbReference>
<comment type="domain">
    <text evidence="14">The ZP domain is involved in the polymerization of the ZP proteins to form the zona pellucida.</text>
</comment>
<evidence type="ECO:0000256" key="11">
    <source>
        <dbReference type="ARBA" id="ARBA00023136"/>
    </source>
</evidence>
<dbReference type="InterPro" id="IPR001507">
    <property type="entry name" value="ZP_dom"/>
</dbReference>
<dbReference type="FunCoup" id="A0A2I4BIX1">
    <property type="interactions" value="1217"/>
</dbReference>
<feature type="domain" description="ZP" evidence="16">
    <location>
        <begin position="92"/>
        <end position="352"/>
    </location>
</feature>
<dbReference type="RefSeq" id="XP_013867699.1">
    <property type="nucleotide sequence ID" value="XM_014012245.1"/>
</dbReference>
<dbReference type="GO" id="GO:0005886">
    <property type="term" value="C:plasma membrane"/>
    <property type="evidence" value="ECO:0007669"/>
    <property type="project" value="UniProtKB-SubCell"/>
</dbReference>
<proteinExistence type="inferred from homology"/>
<dbReference type="Gene3D" id="2.60.40.4100">
    <property type="entry name" value="Zona pellucida, ZP-C domain"/>
    <property type="match status" value="1"/>
</dbReference>
<dbReference type="GO" id="GO:0035803">
    <property type="term" value="P:egg coat formation"/>
    <property type="evidence" value="ECO:0007669"/>
    <property type="project" value="UniProtKB-UniRule"/>
</dbReference>
<keyword evidence="4 14" id="KW-1003">Cell membrane</keyword>
<keyword evidence="10" id="KW-1133">Transmembrane helix</keyword>
<evidence type="ECO:0000313" key="18">
    <source>
        <dbReference type="RefSeq" id="XP_013867699.1"/>
    </source>
</evidence>
<dbReference type="Gene3D" id="2.60.40.3210">
    <property type="entry name" value="Zona pellucida, ZP-N domain"/>
    <property type="match status" value="1"/>
</dbReference>
<dbReference type="PROSITE" id="PS51034">
    <property type="entry name" value="ZP_2"/>
    <property type="match status" value="1"/>
</dbReference>
<dbReference type="GO" id="GO:2000344">
    <property type="term" value="P:positive regulation of acrosome reaction"/>
    <property type="evidence" value="ECO:0007669"/>
    <property type="project" value="UniProtKB-UniRule"/>
</dbReference>
<dbReference type="STRING" id="52670.A0A2I4BIX1"/>
<dbReference type="KEGG" id="alim:106520269"/>
<evidence type="ECO:0000256" key="1">
    <source>
        <dbReference type="ARBA" id="ARBA00004498"/>
    </source>
</evidence>
<reference evidence="18" key="1">
    <citation type="submission" date="2025-08" db="UniProtKB">
        <authorList>
            <consortium name="RefSeq"/>
        </authorList>
    </citation>
    <scope>IDENTIFICATION</scope>
    <source>
        <strain evidence="18">Quisiro</strain>
        <tissue evidence="18">Liver</tissue>
    </source>
</reference>
<evidence type="ECO:0000256" key="14">
    <source>
        <dbReference type="RuleBase" id="RU367066"/>
    </source>
</evidence>
<evidence type="ECO:0000313" key="17">
    <source>
        <dbReference type="Proteomes" id="UP000192220"/>
    </source>
</evidence>
<comment type="subcellular location">
    <subcellularLocation>
        <location evidence="1">Secreted</location>
        <location evidence="1">Extracellular space</location>
        <location evidence="1">Extracellular matrix</location>
    </subcellularLocation>
    <subcellularLocation>
        <location evidence="14">Zona pellucida</location>
    </subcellularLocation>
    <subcellularLocation>
        <location evidence="14">Cell membrane</location>
        <topology evidence="14">Single-pass type I membrane protein</topology>
    </subcellularLocation>
</comment>
<dbReference type="PRINTS" id="PR00023">
    <property type="entry name" value="ZPELLUCIDA"/>
</dbReference>
<keyword evidence="8" id="KW-0812">Transmembrane</keyword>
<evidence type="ECO:0000256" key="9">
    <source>
        <dbReference type="ARBA" id="ARBA00022729"/>
    </source>
</evidence>
<evidence type="ECO:0000256" key="10">
    <source>
        <dbReference type="ARBA" id="ARBA00022989"/>
    </source>
</evidence>
<dbReference type="InParanoid" id="A0A2I4BIX1"/>
<evidence type="ECO:0000256" key="13">
    <source>
        <dbReference type="ARBA" id="ARBA00023180"/>
    </source>
</evidence>
<keyword evidence="7 14" id="KW-0165">Cleavage on pair of basic residues</keyword>
<keyword evidence="9 14" id="KW-0732">Signal</keyword>